<reference evidence="2 3" key="1">
    <citation type="submission" date="2019-03" db="EMBL/GenBank/DDBJ databases">
        <title>Single cell metagenomics reveals metabolic interactions within the superorganism composed of flagellate Streblomastix strix and complex community of Bacteroidetes bacteria on its surface.</title>
        <authorList>
            <person name="Treitli S.C."/>
            <person name="Kolisko M."/>
            <person name="Husnik F."/>
            <person name="Keeling P."/>
            <person name="Hampl V."/>
        </authorList>
    </citation>
    <scope>NUCLEOTIDE SEQUENCE [LARGE SCALE GENOMIC DNA]</scope>
    <source>
        <strain evidence="2">ST1C</strain>
    </source>
</reference>
<dbReference type="AlphaFoldDB" id="A0A5J4WX69"/>
<dbReference type="Proteomes" id="UP000324800">
    <property type="component" value="Unassembled WGS sequence"/>
</dbReference>
<gene>
    <name evidence="2" type="ORF">EZS28_004991</name>
</gene>
<dbReference type="InterPro" id="IPR016024">
    <property type="entry name" value="ARM-type_fold"/>
</dbReference>
<name>A0A5J4WX69_9EUKA</name>
<evidence type="ECO:0000313" key="2">
    <source>
        <dbReference type="EMBL" id="KAA6399480.1"/>
    </source>
</evidence>
<feature type="region of interest" description="Disordered" evidence="1">
    <location>
        <begin position="241"/>
        <end position="280"/>
    </location>
</feature>
<dbReference type="SUPFAM" id="SSF48371">
    <property type="entry name" value="ARM repeat"/>
    <property type="match status" value="1"/>
</dbReference>
<evidence type="ECO:0000313" key="3">
    <source>
        <dbReference type="Proteomes" id="UP000324800"/>
    </source>
</evidence>
<dbReference type="EMBL" id="SNRW01000743">
    <property type="protein sequence ID" value="KAA6399480.1"/>
    <property type="molecule type" value="Genomic_DNA"/>
</dbReference>
<accession>A0A5J4WX69</accession>
<proteinExistence type="predicted"/>
<organism evidence="2 3">
    <name type="scientific">Streblomastix strix</name>
    <dbReference type="NCBI Taxonomy" id="222440"/>
    <lineage>
        <taxon>Eukaryota</taxon>
        <taxon>Metamonada</taxon>
        <taxon>Preaxostyla</taxon>
        <taxon>Oxymonadida</taxon>
        <taxon>Streblomastigidae</taxon>
        <taxon>Streblomastix</taxon>
    </lineage>
</organism>
<protein>
    <submittedName>
        <fullName evidence="2">Uncharacterized protein</fullName>
    </submittedName>
</protein>
<comment type="caution">
    <text evidence="2">The sequence shown here is derived from an EMBL/GenBank/DDBJ whole genome shotgun (WGS) entry which is preliminary data.</text>
</comment>
<sequence length="280" mass="32254">MEESTFRPDLPSLFGSTTSSDVTTIIPRLIQDLESNNTNLHTPSLRQLLEIMMHGTITFFYSEIILFYLQDHGSKDLSLKYNLMPLLNKFAGNIEKNEEFSRDGKTSKSRSKALCELIEENEIIRHSLMTTGFIQKVQYAFINSSQSSSSSSSSQTESTTPYHVKCGLLDILLRLVTGSDDLQPTSILIPILTELKNNGEKEIKNKSINILGIQNTKGINAISFDFKEKDDEIKQLKEAMERKEEELRRNEEELRRKEEELRRNKEELQMERRRADEAQQ</sequence>
<evidence type="ECO:0000256" key="1">
    <source>
        <dbReference type="SAM" id="MobiDB-lite"/>
    </source>
</evidence>